<dbReference type="Proteomes" id="UP001249851">
    <property type="component" value="Unassembled WGS sequence"/>
</dbReference>
<dbReference type="PANTHER" id="PTHR47510:SF3">
    <property type="entry name" value="ENDO_EXONUCLEASE_PHOSPHATASE DOMAIN-CONTAINING PROTEIN"/>
    <property type="match status" value="1"/>
</dbReference>
<dbReference type="EMBL" id="JARQWQ010000040">
    <property type="protein sequence ID" value="KAK2559524.1"/>
    <property type="molecule type" value="Genomic_DNA"/>
</dbReference>
<reference evidence="1" key="2">
    <citation type="journal article" date="2023" name="Science">
        <title>Genomic signatures of disease resistance in endangered staghorn corals.</title>
        <authorList>
            <person name="Vollmer S.V."/>
            <person name="Selwyn J.D."/>
            <person name="Despard B.A."/>
            <person name="Roesel C.L."/>
        </authorList>
    </citation>
    <scope>NUCLEOTIDE SEQUENCE</scope>
    <source>
        <strain evidence="1">K2</strain>
    </source>
</reference>
<name>A0AAD9QE61_ACRCE</name>
<sequence>MSLAPKIDEVRCVVTDVNPNLGFFTETWLCDSSNPNNLQIPSNYFIARNRNNGMLNCGVGLYVKHGIQYMTPEHIHNGDFEALWVWLKQLIDRATPGDRTLHLVLKNLASLYHKNSVEILPPFVYPTIILRTPWVTPEFKSLIKGRQEAFTSGDKTRNTVHRQRKILRRRYFESKVNRPKHSKPRKWWSSVKRIAGMIPACRSEGLLSKLTAFRADLCPPQVLANTINAAFLVPMQGFTRL</sequence>
<comment type="caution">
    <text evidence="1">The sequence shown here is derived from an EMBL/GenBank/DDBJ whole genome shotgun (WGS) entry which is preliminary data.</text>
</comment>
<accession>A0AAD9QE61</accession>
<feature type="non-terminal residue" evidence="1">
    <location>
        <position position="1"/>
    </location>
</feature>
<protein>
    <submittedName>
        <fullName evidence="1">Uncharacterized protein</fullName>
    </submittedName>
</protein>
<dbReference type="PANTHER" id="PTHR47510">
    <property type="entry name" value="REVERSE TRANSCRIPTASE DOMAIN-CONTAINING PROTEIN"/>
    <property type="match status" value="1"/>
</dbReference>
<keyword evidence="2" id="KW-1185">Reference proteome</keyword>
<proteinExistence type="predicted"/>
<evidence type="ECO:0000313" key="2">
    <source>
        <dbReference type="Proteomes" id="UP001249851"/>
    </source>
</evidence>
<organism evidence="1 2">
    <name type="scientific">Acropora cervicornis</name>
    <name type="common">Staghorn coral</name>
    <dbReference type="NCBI Taxonomy" id="6130"/>
    <lineage>
        <taxon>Eukaryota</taxon>
        <taxon>Metazoa</taxon>
        <taxon>Cnidaria</taxon>
        <taxon>Anthozoa</taxon>
        <taxon>Hexacorallia</taxon>
        <taxon>Scleractinia</taxon>
        <taxon>Astrocoeniina</taxon>
        <taxon>Acroporidae</taxon>
        <taxon>Acropora</taxon>
    </lineage>
</organism>
<dbReference type="AlphaFoldDB" id="A0AAD9QE61"/>
<gene>
    <name evidence="1" type="ORF">P5673_018172</name>
</gene>
<reference evidence="1" key="1">
    <citation type="journal article" date="2023" name="G3 (Bethesda)">
        <title>Whole genome assembly and annotation of the endangered Caribbean coral Acropora cervicornis.</title>
        <authorList>
            <person name="Selwyn J.D."/>
            <person name="Vollmer S.V."/>
        </authorList>
    </citation>
    <scope>NUCLEOTIDE SEQUENCE</scope>
    <source>
        <strain evidence="1">K2</strain>
    </source>
</reference>
<evidence type="ECO:0000313" key="1">
    <source>
        <dbReference type="EMBL" id="KAK2559524.1"/>
    </source>
</evidence>